<reference evidence="1" key="1">
    <citation type="journal article" date="2014" name="Front. Microbiol.">
        <title>High frequency of phylogenetically diverse reductive dehalogenase-homologous genes in deep subseafloor sedimentary metagenomes.</title>
        <authorList>
            <person name="Kawai M."/>
            <person name="Futagami T."/>
            <person name="Toyoda A."/>
            <person name="Takaki Y."/>
            <person name="Nishi S."/>
            <person name="Hori S."/>
            <person name="Arai W."/>
            <person name="Tsubouchi T."/>
            <person name="Morono Y."/>
            <person name="Uchiyama I."/>
            <person name="Ito T."/>
            <person name="Fujiyama A."/>
            <person name="Inagaki F."/>
            <person name="Takami H."/>
        </authorList>
    </citation>
    <scope>NUCLEOTIDE SEQUENCE</scope>
    <source>
        <strain evidence="1">Expedition CK06-06</strain>
    </source>
</reference>
<organism evidence="1">
    <name type="scientific">marine sediment metagenome</name>
    <dbReference type="NCBI Taxonomy" id="412755"/>
    <lineage>
        <taxon>unclassified sequences</taxon>
        <taxon>metagenomes</taxon>
        <taxon>ecological metagenomes</taxon>
    </lineage>
</organism>
<dbReference type="AlphaFoldDB" id="X1CEV0"/>
<comment type="caution">
    <text evidence="1">The sequence shown here is derived from an EMBL/GenBank/DDBJ whole genome shotgun (WGS) entry which is preliminary data.</text>
</comment>
<name>X1CEV0_9ZZZZ</name>
<dbReference type="InterPro" id="IPR029058">
    <property type="entry name" value="AB_hydrolase_fold"/>
</dbReference>
<dbReference type="EMBL" id="BART01026262">
    <property type="protein sequence ID" value="GAG94783.1"/>
    <property type="molecule type" value="Genomic_DNA"/>
</dbReference>
<evidence type="ECO:0008006" key="2">
    <source>
        <dbReference type="Google" id="ProtNLM"/>
    </source>
</evidence>
<gene>
    <name evidence="1" type="ORF">S01H4_46904</name>
</gene>
<proteinExistence type="predicted"/>
<protein>
    <recommendedName>
        <fullName evidence="2">Serine aminopeptidase S33 domain-containing protein</fullName>
    </recommendedName>
</protein>
<sequence>MGVVQKGCPRREFMEFVRFATDVPLDAYLRCTAGLVDHDASDVFAEIQEPVLMLAADNDVFVNAEECRTFAARLPHGRFELLHSGSHAVTLEYGTDVAQRIRRFVRTPDVAVGCAA</sequence>
<accession>X1CEV0</accession>
<dbReference type="SUPFAM" id="SSF53474">
    <property type="entry name" value="alpha/beta-Hydrolases"/>
    <property type="match status" value="1"/>
</dbReference>
<evidence type="ECO:0000313" key="1">
    <source>
        <dbReference type="EMBL" id="GAG94783.1"/>
    </source>
</evidence>
<dbReference type="Gene3D" id="3.40.50.1820">
    <property type="entry name" value="alpha/beta hydrolase"/>
    <property type="match status" value="1"/>
</dbReference>